<dbReference type="EMBL" id="LFTY01000002">
    <property type="protein sequence ID" value="KMW57832.1"/>
    <property type="molecule type" value="Genomic_DNA"/>
</dbReference>
<reference evidence="1 2" key="1">
    <citation type="submission" date="2015-06" db="EMBL/GenBank/DDBJ databases">
        <title>Draft genome sequence of an Alphaproteobacteria species associated to the Mediterranean sponge Oscarella lobularis.</title>
        <authorList>
            <person name="Jourda C."/>
            <person name="Santini S."/>
            <person name="Claverie J.-M."/>
        </authorList>
    </citation>
    <scope>NUCLEOTIDE SEQUENCE [LARGE SCALE GENOMIC DNA]</scope>
    <source>
        <strain evidence="1">IGS</strain>
    </source>
</reference>
<accession>A0A0J9E520</accession>
<keyword evidence="2" id="KW-1185">Reference proteome</keyword>
<proteinExistence type="predicted"/>
<organism evidence="1 2">
    <name type="scientific">Candidatus Rhodobacter oscarellae</name>
    <dbReference type="NCBI Taxonomy" id="1675527"/>
    <lineage>
        <taxon>Bacteria</taxon>
        <taxon>Pseudomonadati</taxon>
        <taxon>Pseudomonadota</taxon>
        <taxon>Alphaproteobacteria</taxon>
        <taxon>Rhodobacterales</taxon>
        <taxon>Rhodobacter group</taxon>
        <taxon>Rhodobacter</taxon>
    </lineage>
</organism>
<dbReference type="STRING" id="1675527.AIOL_002800"/>
<dbReference type="PATRIC" id="fig|1675527.3.peg.2931"/>
<dbReference type="Proteomes" id="UP000037178">
    <property type="component" value="Unassembled WGS sequence"/>
</dbReference>
<protein>
    <submittedName>
        <fullName evidence="1">Uncharacterized protein</fullName>
    </submittedName>
</protein>
<evidence type="ECO:0000313" key="2">
    <source>
        <dbReference type="Proteomes" id="UP000037178"/>
    </source>
</evidence>
<comment type="caution">
    <text evidence="1">The sequence shown here is derived from an EMBL/GenBank/DDBJ whole genome shotgun (WGS) entry which is preliminary data.</text>
</comment>
<sequence length="150" mass="15326">MAANAAGPADAGWNAGRAALFADVCMGAAPDFNSFDAKARSAGLVETESGWTDGADNVMNVVAHDGFCSCLMAVAAPEPEAMTNSLFERLLTDFGDGFKGAEDGLAAVAPFDRDGVEVVAIIEPRKVQGASWILARATVVGACGNAEVSQ</sequence>
<dbReference type="AlphaFoldDB" id="A0A0J9E520"/>
<evidence type="ECO:0000313" key="1">
    <source>
        <dbReference type="EMBL" id="KMW57832.1"/>
    </source>
</evidence>
<gene>
    <name evidence="1" type="ORF">AIOL_002800</name>
</gene>
<name>A0A0J9E520_9RHOB</name>